<reference evidence="1 2" key="1">
    <citation type="submission" date="2018-11" db="EMBL/GenBank/DDBJ databases">
        <authorList>
            <consortium name="Pathogen Informatics"/>
        </authorList>
    </citation>
    <scope>NUCLEOTIDE SEQUENCE [LARGE SCALE GENOMIC DNA]</scope>
</reference>
<sequence>MKYNDHWKKDLEVSDGASLGIALSIYNASNLEFLGFKSLRYVDTDAYLELLPSLCYLSGLQQILPVRTKEVKPQTTCCIVFGEKGMGMGWGTLGDGESEINN</sequence>
<keyword evidence="2" id="KW-1185">Reference proteome</keyword>
<dbReference type="EMBL" id="UYRU01043043">
    <property type="protein sequence ID" value="VDK79862.1"/>
    <property type="molecule type" value="Genomic_DNA"/>
</dbReference>
<dbReference type="OrthoDB" id="6219513at2759"/>
<dbReference type="Proteomes" id="UP000281553">
    <property type="component" value="Unassembled WGS sequence"/>
</dbReference>
<evidence type="ECO:0000313" key="2">
    <source>
        <dbReference type="Proteomes" id="UP000281553"/>
    </source>
</evidence>
<evidence type="ECO:0000313" key="1">
    <source>
        <dbReference type="EMBL" id="VDK79862.1"/>
    </source>
</evidence>
<organism evidence="1 2">
    <name type="scientific">Dibothriocephalus latus</name>
    <name type="common">Fish tapeworm</name>
    <name type="synonym">Diphyllobothrium latum</name>
    <dbReference type="NCBI Taxonomy" id="60516"/>
    <lineage>
        <taxon>Eukaryota</taxon>
        <taxon>Metazoa</taxon>
        <taxon>Spiralia</taxon>
        <taxon>Lophotrochozoa</taxon>
        <taxon>Platyhelminthes</taxon>
        <taxon>Cestoda</taxon>
        <taxon>Eucestoda</taxon>
        <taxon>Diphyllobothriidea</taxon>
        <taxon>Diphyllobothriidae</taxon>
        <taxon>Dibothriocephalus</taxon>
    </lineage>
</organism>
<gene>
    <name evidence="1" type="ORF">DILT_LOCUS3052</name>
</gene>
<dbReference type="SUPFAM" id="SSF52058">
    <property type="entry name" value="L domain-like"/>
    <property type="match status" value="1"/>
</dbReference>
<accession>A0A3P6SVK6</accession>
<protein>
    <submittedName>
        <fullName evidence="1">Uncharacterized protein</fullName>
    </submittedName>
</protein>
<dbReference type="AlphaFoldDB" id="A0A3P6SVK6"/>
<proteinExistence type="predicted"/>
<name>A0A3P6SVK6_DIBLA</name>